<dbReference type="AlphaFoldDB" id="A0A024FX34"/>
<evidence type="ECO:0000256" key="3">
    <source>
        <dbReference type="ARBA" id="ARBA00022525"/>
    </source>
</evidence>
<evidence type="ECO:0000313" key="5">
    <source>
        <dbReference type="EMBL" id="CCI11462.1"/>
    </source>
</evidence>
<sequence>MKLFCLLAGERGSAFHVDINDDDTISDLKYAIKRRKKKKIKCEGGELQLYLAKRNGVWLSDASEEMEALERGDVTTIQDLLMTKLRPVKRLSRVFTGLNDEDEVIHVLVVVPRPYIPKDDVLYYGAQGSLETKGTPRECVDVKDKRTLLRSNLTGKVIDLLDRKHILLIKSPPMTGKSSLAALVSRKLEVSCKEKNIKAVIASFSLLGNGTDKTFKDVFALECKVEWDIVLSHVIHDYTVYVLVDEAQILYKDPTTSPRRKSACFWELVKKIQVNKMLGIRILMFAAYGSDLQYTNFSTPVEIPSDLTLGIEDLNFSPDEIQEYVGNWFDGADCLLDQRDTFCNRLALLTGRHVGLCAATISELNKVFVSHSRKGIPQPSARQWIEMVECGYFKSGNKLDMTTESELFQQLTLTRSVRVLNTLTVEELGYLERFLYGAPLGSDSVNLDLYIRKGILVSIEKQIKFSSPVMWRYFIKLRTGHIERSKDGPTTLRELIMRVLRSINYTSIYETLGKTKKDDIPLERVWQMEFYKAAYCSTSISYVTSVDVGGLFGSSGCIDFTIGYEDVLWGVELVREGRRLDEHIRRFAPHGTYFLLRLSDYCLIDFRRVSSFDDTTEATIIADVERCDKLFVVLYDANFTHVKVFNIHGNWMVY</sequence>
<keyword evidence="6" id="KW-1185">Reference proteome</keyword>
<dbReference type="InParanoid" id="A0A024FX34"/>
<comment type="caution">
    <text evidence="5">The sequence shown here is derived from an EMBL/GenBank/DDBJ whole genome shotgun (WGS) entry which is preliminary data.</text>
</comment>
<evidence type="ECO:0000256" key="1">
    <source>
        <dbReference type="ARBA" id="ARBA00004340"/>
    </source>
</evidence>
<organism evidence="5 6">
    <name type="scientific">Albugo candida</name>
    <dbReference type="NCBI Taxonomy" id="65357"/>
    <lineage>
        <taxon>Eukaryota</taxon>
        <taxon>Sar</taxon>
        <taxon>Stramenopiles</taxon>
        <taxon>Oomycota</taxon>
        <taxon>Peronosporomycetes</taxon>
        <taxon>Albuginales</taxon>
        <taxon>Albuginaceae</taxon>
        <taxon>Albugo</taxon>
    </lineage>
</organism>
<comment type="subcellular location">
    <subcellularLocation>
        <location evidence="1">Host cell</location>
    </subcellularLocation>
    <subcellularLocation>
        <location evidence="2">Secreted</location>
    </subcellularLocation>
</comment>
<evidence type="ECO:0000313" key="6">
    <source>
        <dbReference type="Proteomes" id="UP000053237"/>
    </source>
</evidence>
<evidence type="ECO:0000259" key="4">
    <source>
        <dbReference type="Pfam" id="PF20147"/>
    </source>
</evidence>
<name>A0A024FX34_9STRA</name>
<evidence type="ECO:0000256" key="2">
    <source>
        <dbReference type="ARBA" id="ARBA00004613"/>
    </source>
</evidence>
<dbReference type="InterPro" id="IPR045379">
    <property type="entry name" value="Crinkler_N"/>
</dbReference>
<dbReference type="OrthoDB" id="158739at2759"/>
<dbReference type="GO" id="GO:0043657">
    <property type="term" value="C:host cell"/>
    <property type="evidence" value="ECO:0007669"/>
    <property type="project" value="UniProtKB-SubCell"/>
</dbReference>
<protein>
    <recommendedName>
        <fullName evidence="4">Crinkler effector protein N-terminal domain-containing protein</fullName>
    </recommendedName>
</protein>
<accession>A0A024FX34</accession>
<proteinExistence type="predicted"/>
<gene>
    <name evidence="5" type="ORF">BN9_129450</name>
</gene>
<reference evidence="5 6" key="1">
    <citation type="submission" date="2012-05" db="EMBL/GenBank/DDBJ databases">
        <title>Recombination and specialization in a pathogen metapopulation.</title>
        <authorList>
            <person name="Gardiner A."/>
            <person name="Kemen E."/>
            <person name="Schultz-Larsen T."/>
            <person name="MacLean D."/>
            <person name="Van Oosterhout C."/>
            <person name="Jones J.D.G."/>
        </authorList>
    </citation>
    <scope>NUCLEOTIDE SEQUENCE [LARGE SCALE GENOMIC DNA]</scope>
    <source>
        <strain evidence="5 6">Ac Nc2</strain>
    </source>
</reference>
<dbReference type="Proteomes" id="UP000053237">
    <property type="component" value="Unassembled WGS sequence"/>
</dbReference>
<dbReference type="Pfam" id="PF20147">
    <property type="entry name" value="Crinkler"/>
    <property type="match status" value="1"/>
</dbReference>
<dbReference type="EMBL" id="CAIX01001060">
    <property type="protein sequence ID" value="CCI11462.1"/>
    <property type="molecule type" value="Genomic_DNA"/>
</dbReference>
<dbReference type="STRING" id="65357.A0A024FX34"/>
<dbReference type="GO" id="GO:0005576">
    <property type="term" value="C:extracellular region"/>
    <property type="evidence" value="ECO:0007669"/>
    <property type="project" value="UniProtKB-SubCell"/>
</dbReference>
<feature type="domain" description="Crinkler effector protein N-terminal" evidence="4">
    <location>
        <begin position="1"/>
        <end position="110"/>
    </location>
</feature>
<keyword evidence="3" id="KW-0964">Secreted</keyword>